<feature type="transmembrane region" description="Helical" evidence="2">
    <location>
        <begin position="12"/>
        <end position="31"/>
    </location>
</feature>
<feature type="region of interest" description="Disordered" evidence="1">
    <location>
        <begin position="98"/>
        <end position="122"/>
    </location>
</feature>
<protein>
    <submittedName>
        <fullName evidence="3">Uncharacterized protein</fullName>
    </submittedName>
</protein>
<proteinExistence type="predicted"/>
<name>A0A9X9WTF8_9PROT</name>
<dbReference type="RefSeq" id="WP_211860806.1">
    <property type="nucleotide sequence ID" value="NZ_JAAEDM010000007.1"/>
</dbReference>
<evidence type="ECO:0000256" key="2">
    <source>
        <dbReference type="SAM" id="Phobius"/>
    </source>
</evidence>
<evidence type="ECO:0000313" key="4">
    <source>
        <dbReference type="Proteomes" id="UP001138751"/>
    </source>
</evidence>
<dbReference type="EMBL" id="JAAEDM010000007">
    <property type="protein sequence ID" value="MBR0670437.1"/>
    <property type="molecule type" value="Genomic_DNA"/>
</dbReference>
<gene>
    <name evidence="3" type="ORF">GXW76_04570</name>
</gene>
<keyword evidence="2" id="KW-0472">Membrane</keyword>
<sequence length="122" mass="12934">MTAALPRVRLYLLGGAVLVFLGGLLVAIGQWNRVETDRAFVEAAALAARAPPPPGGVRYWAPADSGLPDPSVRVRIEAAERLRQAPVLPALPPIQVPALTSRPFQPPRSAPLPTEKPPAAPR</sequence>
<keyword evidence="2" id="KW-1133">Transmembrane helix</keyword>
<comment type="caution">
    <text evidence="3">The sequence shown here is derived from an EMBL/GenBank/DDBJ whole genome shotgun (WGS) entry which is preliminary data.</text>
</comment>
<keyword evidence="4" id="KW-1185">Reference proteome</keyword>
<dbReference type="Proteomes" id="UP001138751">
    <property type="component" value="Unassembled WGS sequence"/>
</dbReference>
<reference evidence="3" key="1">
    <citation type="submission" date="2020-01" db="EMBL/GenBank/DDBJ databases">
        <authorList>
            <person name="Rat A."/>
        </authorList>
    </citation>
    <scope>NUCLEOTIDE SEQUENCE</scope>
    <source>
        <strain evidence="3">LMG 31231</strain>
    </source>
</reference>
<reference evidence="3" key="2">
    <citation type="journal article" date="2021" name="Syst. Appl. Microbiol.">
        <title>Roseomonas hellenica sp. nov., isolated from roots of wild-growing Alkanna tinctoria.</title>
        <authorList>
            <person name="Rat A."/>
            <person name="Naranjo H.D."/>
            <person name="Lebbe L."/>
            <person name="Cnockaert M."/>
            <person name="Krigas N."/>
            <person name="Grigoriadou K."/>
            <person name="Maloupa E."/>
            <person name="Willems A."/>
        </authorList>
    </citation>
    <scope>NUCLEOTIDE SEQUENCE</scope>
    <source>
        <strain evidence="3">LMG 31231</strain>
    </source>
</reference>
<evidence type="ECO:0000256" key="1">
    <source>
        <dbReference type="SAM" id="MobiDB-lite"/>
    </source>
</evidence>
<organism evidence="3 4">
    <name type="scientific">Neoroseomonas soli</name>
    <dbReference type="NCBI Taxonomy" id="1081025"/>
    <lineage>
        <taxon>Bacteria</taxon>
        <taxon>Pseudomonadati</taxon>
        <taxon>Pseudomonadota</taxon>
        <taxon>Alphaproteobacteria</taxon>
        <taxon>Acetobacterales</taxon>
        <taxon>Acetobacteraceae</taxon>
        <taxon>Neoroseomonas</taxon>
    </lineage>
</organism>
<dbReference type="AlphaFoldDB" id="A0A9X9WTF8"/>
<evidence type="ECO:0000313" key="3">
    <source>
        <dbReference type="EMBL" id="MBR0670437.1"/>
    </source>
</evidence>
<feature type="compositionally biased region" description="Pro residues" evidence="1">
    <location>
        <begin position="104"/>
        <end position="122"/>
    </location>
</feature>
<keyword evidence="2" id="KW-0812">Transmembrane</keyword>
<accession>A0A9X9WTF8</accession>